<reference evidence="4 5" key="1">
    <citation type="submission" date="2019-03" db="EMBL/GenBank/DDBJ databases">
        <title>Genomic Encyclopedia of Type Strains, Phase IV (KMG-IV): sequencing the most valuable type-strain genomes for metagenomic binning, comparative biology and taxonomic classification.</title>
        <authorList>
            <person name="Goeker M."/>
        </authorList>
    </citation>
    <scope>NUCLEOTIDE SEQUENCE [LARGE SCALE GENOMIC DNA]</scope>
    <source>
        <strain evidence="4 5">DSM 45707</strain>
    </source>
</reference>
<organism evidence="4 5">
    <name type="scientific">Hazenella coriacea</name>
    <dbReference type="NCBI Taxonomy" id="1179467"/>
    <lineage>
        <taxon>Bacteria</taxon>
        <taxon>Bacillati</taxon>
        <taxon>Bacillota</taxon>
        <taxon>Bacilli</taxon>
        <taxon>Bacillales</taxon>
        <taxon>Thermoactinomycetaceae</taxon>
        <taxon>Hazenella</taxon>
    </lineage>
</organism>
<evidence type="ECO:0000256" key="1">
    <source>
        <dbReference type="ARBA" id="ARBA00023002"/>
    </source>
</evidence>
<dbReference type="Pfam" id="PF01494">
    <property type="entry name" value="FAD_binding_3"/>
    <property type="match status" value="1"/>
</dbReference>
<dbReference type="Gene3D" id="3.50.50.60">
    <property type="entry name" value="FAD/NAD(P)-binding domain"/>
    <property type="match status" value="1"/>
</dbReference>
<dbReference type="AlphaFoldDB" id="A0A4R3L6W2"/>
<feature type="domain" description="FAD-binding" evidence="3">
    <location>
        <begin position="13"/>
        <end position="342"/>
    </location>
</feature>
<sequence length="388" mass="43526">MVVIIDGGRIVEHKVIIVGGGIAGLCAAIALQKIGIEAKVYERSIEPTVAGAGIIIAPNALQALEPFGMADEIVRAGKASDGFHLLSDKGQTLTHLSIPSGFQKMYSIHRKDLHHLLLSVLQPDTVVWGKECTKIEQDDHHVRITFHDGSEAEGTILVAADGIHSIVRKQLFTGNFYRYAGYTCWRGVISSDGIPELSEDFIETWGTKGRFGIVPLPKNQVYWYALINSQANDARLSNFTPNDLYDHFKDYHKPIPSLLKNTESHQIIHRDIVDIVPMQRFYLNRVIFIGDAAHAVTPNMGQGACQAIEDTRVLAECMKKYTDFRQAFEEYDIHRRKRIEKISNQSMMFGKVAQADNPILTSVRNGLLKWTPKSVFQSQANHIYKFQL</sequence>
<dbReference type="EMBL" id="SMAG01000008">
    <property type="protein sequence ID" value="TCS93226.1"/>
    <property type="molecule type" value="Genomic_DNA"/>
</dbReference>
<gene>
    <name evidence="4" type="ORF">EDD58_10840</name>
</gene>
<evidence type="ECO:0000259" key="3">
    <source>
        <dbReference type="Pfam" id="PF01494"/>
    </source>
</evidence>
<dbReference type="GO" id="GO:0071949">
    <property type="term" value="F:FAD binding"/>
    <property type="evidence" value="ECO:0007669"/>
    <property type="project" value="InterPro"/>
</dbReference>
<evidence type="ECO:0000313" key="4">
    <source>
        <dbReference type="EMBL" id="TCS93226.1"/>
    </source>
</evidence>
<dbReference type="PANTHER" id="PTHR13789:SF309">
    <property type="entry name" value="PUTATIVE (AFU_ORTHOLOGUE AFUA_6G14510)-RELATED"/>
    <property type="match status" value="1"/>
</dbReference>
<dbReference type="SUPFAM" id="SSF51905">
    <property type="entry name" value="FAD/NAD(P)-binding domain"/>
    <property type="match status" value="1"/>
</dbReference>
<dbReference type="NCBIfam" id="NF005243">
    <property type="entry name" value="PRK06753.1"/>
    <property type="match status" value="1"/>
</dbReference>
<proteinExistence type="predicted"/>
<comment type="caution">
    <text evidence="4">The sequence shown here is derived from an EMBL/GenBank/DDBJ whole genome shotgun (WGS) entry which is preliminary data.</text>
</comment>
<dbReference type="InterPro" id="IPR002938">
    <property type="entry name" value="FAD-bd"/>
</dbReference>
<dbReference type="OrthoDB" id="9766816at2"/>
<protein>
    <submittedName>
        <fullName evidence="4">2-polyprenyl-6-methoxyphenol hydroxylase-like FAD-dependent oxidoreductase</fullName>
    </submittedName>
</protein>
<dbReference type="InterPro" id="IPR036188">
    <property type="entry name" value="FAD/NAD-bd_sf"/>
</dbReference>
<dbReference type="Proteomes" id="UP000294937">
    <property type="component" value="Unassembled WGS sequence"/>
</dbReference>
<dbReference type="GO" id="GO:0004497">
    <property type="term" value="F:monooxygenase activity"/>
    <property type="evidence" value="ECO:0007669"/>
    <property type="project" value="UniProtKB-KW"/>
</dbReference>
<dbReference type="PANTHER" id="PTHR13789">
    <property type="entry name" value="MONOOXYGENASE"/>
    <property type="match status" value="1"/>
</dbReference>
<evidence type="ECO:0000256" key="2">
    <source>
        <dbReference type="ARBA" id="ARBA00023033"/>
    </source>
</evidence>
<accession>A0A4R3L6W2</accession>
<keyword evidence="2" id="KW-0503">Monooxygenase</keyword>
<keyword evidence="1" id="KW-0560">Oxidoreductase</keyword>
<dbReference type="PRINTS" id="PR00420">
    <property type="entry name" value="RNGMNOXGNASE"/>
</dbReference>
<name>A0A4R3L6W2_9BACL</name>
<dbReference type="InterPro" id="IPR050493">
    <property type="entry name" value="FAD-dep_Monooxygenase_BioMet"/>
</dbReference>
<keyword evidence="5" id="KW-1185">Reference proteome</keyword>
<evidence type="ECO:0000313" key="5">
    <source>
        <dbReference type="Proteomes" id="UP000294937"/>
    </source>
</evidence>